<proteinExistence type="inferred from homology"/>
<dbReference type="Gene3D" id="3.30.465.10">
    <property type="match status" value="1"/>
</dbReference>
<evidence type="ECO:0000256" key="3">
    <source>
        <dbReference type="ARBA" id="ARBA00022630"/>
    </source>
</evidence>
<dbReference type="InterPro" id="IPR036318">
    <property type="entry name" value="FAD-bd_PCMH-like_sf"/>
</dbReference>
<dbReference type="PaxDb" id="44689-DDB0190650"/>
<dbReference type="Gene3D" id="3.30.43.10">
    <property type="entry name" value="Uridine Diphospho-n-acetylenolpyruvylglucosamine Reductase, domain 2"/>
    <property type="match status" value="1"/>
</dbReference>
<dbReference type="PROSITE" id="PS51387">
    <property type="entry name" value="FAD_PCMH"/>
    <property type="match status" value="1"/>
</dbReference>
<organism evidence="8 9">
    <name type="scientific">Dictyostelium discoideum</name>
    <name type="common">Social amoeba</name>
    <dbReference type="NCBI Taxonomy" id="44689"/>
    <lineage>
        <taxon>Eukaryota</taxon>
        <taxon>Amoebozoa</taxon>
        <taxon>Evosea</taxon>
        <taxon>Eumycetozoa</taxon>
        <taxon>Dictyostelia</taxon>
        <taxon>Dictyosteliales</taxon>
        <taxon>Dictyosteliaceae</taxon>
        <taxon>Dictyostelium</taxon>
    </lineage>
</organism>
<dbReference type="AlphaFoldDB" id="Q55CU9"/>
<evidence type="ECO:0000256" key="4">
    <source>
        <dbReference type="ARBA" id="ARBA00022827"/>
    </source>
</evidence>
<evidence type="ECO:0000256" key="1">
    <source>
        <dbReference type="ARBA" id="ARBA00001974"/>
    </source>
</evidence>
<dbReference type="STRING" id="44689.Q55CU9"/>
<evidence type="ECO:0000256" key="5">
    <source>
        <dbReference type="ARBA" id="ARBA00023002"/>
    </source>
</evidence>
<gene>
    <name evidence="8" type="ORF">DDB_G0269892</name>
</gene>
<feature type="signal peptide" evidence="6">
    <location>
        <begin position="1"/>
        <end position="21"/>
    </location>
</feature>
<comment type="caution">
    <text evidence="8">The sequence shown here is derived from an EMBL/GenBank/DDBJ whole genome shotgun (WGS) entry which is preliminary data.</text>
</comment>
<dbReference type="SMR" id="Q55CU9"/>
<dbReference type="Proteomes" id="UP000002195">
    <property type="component" value="Unassembled WGS sequence"/>
</dbReference>
<keyword evidence="4" id="KW-0274">FAD</keyword>
<dbReference type="InterPro" id="IPR050416">
    <property type="entry name" value="FAD-linked_Oxidoreductase"/>
</dbReference>
<keyword evidence="6" id="KW-0732">Signal</keyword>
<dbReference type="eggNOG" id="ENOG502QVGN">
    <property type="taxonomic scope" value="Eukaryota"/>
</dbReference>
<dbReference type="GO" id="GO:0071949">
    <property type="term" value="F:FAD binding"/>
    <property type="evidence" value="ECO:0007669"/>
    <property type="project" value="InterPro"/>
</dbReference>
<accession>Q55CU9</accession>
<feature type="chain" id="PRO_5004250630" description="FAD-binding PCMH-type domain-containing protein" evidence="6">
    <location>
        <begin position="22"/>
        <end position="485"/>
    </location>
</feature>
<dbReference type="PANTHER" id="PTHR42973">
    <property type="entry name" value="BINDING OXIDOREDUCTASE, PUTATIVE (AFU_ORTHOLOGUE AFUA_1G17690)-RELATED"/>
    <property type="match status" value="1"/>
</dbReference>
<feature type="domain" description="FAD-binding PCMH-type" evidence="7">
    <location>
        <begin position="54"/>
        <end position="226"/>
    </location>
</feature>
<dbReference type="InParanoid" id="Q55CU9"/>
<evidence type="ECO:0000313" key="8">
    <source>
        <dbReference type="EMBL" id="EAL72296.1"/>
    </source>
</evidence>
<comment type="cofactor">
    <cofactor evidence="1">
        <name>FAD</name>
        <dbReference type="ChEBI" id="CHEBI:57692"/>
    </cofactor>
</comment>
<dbReference type="VEuPathDB" id="AmoebaDB:DDB_G0269892"/>
<dbReference type="InterPro" id="IPR016166">
    <property type="entry name" value="FAD-bd_PCMH"/>
</dbReference>
<dbReference type="EMBL" id="AAFI02000005">
    <property type="protein sequence ID" value="EAL72296.1"/>
    <property type="molecule type" value="Genomic_DNA"/>
</dbReference>
<dbReference type="InterPro" id="IPR016167">
    <property type="entry name" value="FAD-bd_PCMH_sub1"/>
</dbReference>
<dbReference type="GO" id="GO:0016491">
    <property type="term" value="F:oxidoreductase activity"/>
    <property type="evidence" value="ECO:0007669"/>
    <property type="project" value="UniProtKB-KW"/>
</dbReference>
<dbReference type="HOGENOM" id="CLU_018354_10_2_1"/>
<dbReference type="GO" id="GO:0005576">
    <property type="term" value="C:extracellular region"/>
    <property type="evidence" value="ECO:0000318"/>
    <property type="project" value="GO_Central"/>
</dbReference>
<dbReference type="SUPFAM" id="SSF56176">
    <property type="entry name" value="FAD-binding/transporter-associated domain-like"/>
    <property type="match status" value="1"/>
</dbReference>
<dbReference type="OMA" id="QPDEIWS"/>
<dbReference type="InterPro" id="IPR006094">
    <property type="entry name" value="Oxid_FAD_bind_N"/>
</dbReference>
<keyword evidence="5" id="KW-0560">Oxidoreductase</keyword>
<keyword evidence="9" id="KW-1185">Reference proteome</keyword>
<dbReference type="PhylomeDB" id="Q55CU9"/>
<evidence type="ECO:0000256" key="2">
    <source>
        <dbReference type="ARBA" id="ARBA00005466"/>
    </source>
</evidence>
<comment type="similarity">
    <text evidence="2">Belongs to the oxygen-dependent FAD-linked oxidoreductase family.</text>
</comment>
<name>Q55CU9_DICDI</name>
<evidence type="ECO:0000313" key="9">
    <source>
        <dbReference type="Proteomes" id="UP000002195"/>
    </source>
</evidence>
<keyword evidence="3" id="KW-0285">Flavoprotein</keyword>
<reference evidence="8 9" key="1">
    <citation type="journal article" date="2005" name="Nature">
        <title>The genome of the social amoeba Dictyostelium discoideum.</title>
        <authorList>
            <consortium name="The Dictyostelium discoideum Sequencing Consortium"/>
            <person name="Eichinger L."/>
            <person name="Pachebat J.A."/>
            <person name="Glockner G."/>
            <person name="Rajandream M.A."/>
            <person name="Sucgang R."/>
            <person name="Berriman M."/>
            <person name="Song J."/>
            <person name="Olsen R."/>
            <person name="Szafranski K."/>
            <person name="Xu Q."/>
            <person name="Tunggal B."/>
            <person name="Kummerfeld S."/>
            <person name="Madera M."/>
            <person name="Konfortov B.A."/>
            <person name="Rivero F."/>
            <person name="Bankier A.T."/>
            <person name="Lehmann R."/>
            <person name="Hamlin N."/>
            <person name="Davies R."/>
            <person name="Gaudet P."/>
            <person name="Fey P."/>
            <person name="Pilcher K."/>
            <person name="Chen G."/>
            <person name="Saunders D."/>
            <person name="Sodergren E."/>
            <person name="Davis P."/>
            <person name="Kerhornou A."/>
            <person name="Nie X."/>
            <person name="Hall N."/>
            <person name="Anjard C."/>
            <person name="Hemphill L."/>
            <person name="Bason N."/>
            <person name="Farbrother P."/>
            <person name="Desany B."/>
            <person name="Just E."/>
            <person name="Morio T."/>
            <person name="Rost R."/>
            <person name="Churcher C."/>
            <person name="Cooper J."/>
            <person name="Haydock S."/>
            <person name="van Driessche N."/>
            <person name="Cronin A."/>
            <person name="Goodhead I."/>
            <person name="Muzny D."/>
            <person name="Mourier T."/>
            <person name="Pain A."/>
            <person name="Lu M."/>
            <person name="Harper D."/>
            <person name="Lindsay R."/>
            <person name="Hauser H."/>
            <person name="James K."/>
            <person name="Quiles M."/>
            <person name="Madan Babu M."/>
            <person name="Saito T."/>
            <person name="Buchrieser C."/>
            <person name="Wardroper A."/>
            <person name="Felder M."/>
            <person name="Thangavelu M."/>
            <person name="Johnson D."/>
            <person name="Knights A."/>
            <person name="Loulseged H."/>
            <person name="Mungall K."/>
            <person name="Oliver K."/>
            <person name="Price C."/>
            <person name="Quail M.A."/>
            <person name="Urushihara H."/>
            <person name="Hernandez J."/>
            <person name="Rabbinowitsch E."/>
            <person name="Steffen D."/>
            <person name="Sanders M."/>
            <person name="Ma J."/>
            <person name="Kohara Y."/>
            <person name="Sharp S."/>
            <person name="Simmonds M."/>
            <person name="Spiegler S."/>
            <person name="Tivey A."/>
            <person name="Sugano S."/>
            <person name="White B."/>
            <person name="Walker D."/>
            <person name="Woodward J."/>
            <person name="Winckler T."/>
            <person name="Tanaka Y."/>
            <person name="Shaulsky G."/>
            <person name="Schleicher M."/>
            <person name="Weinstock G."/>
            <person name="Rosenthal A."/>
            <person name="Cox E.C."/>
            <person name="Chisholm R.L."/>
            <person name="Gibbs R."/>
            <person name="Loomis W.F."/>
            <person name="Platzer M."/>
            <person name="Kay R.R."/>
            <person name="Williams J."/>
            <person name="Dear P.H."/>
            <person name="Noegel A.A."/>
            <person name="Barrell B."/>
            <person name="Kuspa A."/>
        </authorList>
    </citation>
    <scope>NUCLEOTIDE SEQUENCE [LARGE SCALE GENOMIC DNA]</scope>
    <source>
        <strain evidence="8 9">AX4</strain>
    </source>
</reference>
<dbReference type="InterPro" id="IPR012951">
    <property type="entry name" value="BBE"/>
</dbReference>
<dbReference type="Pfam" id="PF01565">
    <property type="entry name" value="FAD_binding_4"/>
    <property type="match status" value="1"/>
</dbReference>
<evidence type="ECO:0000256" key="6">
    <source>
        <dbReference type="SAM" id="SignalP"/>
    </source>
</evidence>
<dbReference type="PANTHER" id="PTHR42973:SF39">
    <property type="entry name" value="FAD-BINDING PCMH-TYPE DOMAIN-CONTAINING PROTEIN"/>
    <property type="match status" value="1"/>
</dbReference>
<dbReference type="Pfam" id="PF08031">
    <property type="entry name" value="BBE"/>
    <property type="match status" value="1"/>
</dbReference>
<dbReference type="KEGG" id="ddi:DDB_G0269892"/>
<dbReference type="FunCoup" id="Q55CU9">
    <property type="interactions" value="3"/>
</dbReference>
<dbReference type="GeneID" id="8617337"/>
<dbReference type="InterPro" id="IPR016169">
    <property type="entry name" value="FAD-bd_PCMH_sub2"/>
</dbReference>
<dbReference type="dictyBase" id="DDB_G0269892"/>
<sequence>MNKILILFICVLSCFINSAQSLTLPQLTAQINGKVISQSSPDFNNARFGYNYRYNRVPQIIVQPLDTASVVLALEYAQTNNLLVSVKSGGHSAIAEGVQDLRVVIDVSQMKQISYDPVSNIITTQSGNKWVEVYNYTINQHQVATPGGSCPSVSVGGLTLGGGANDLSTVHGLATDNVVELEVVLANRSVVIANEQTNVDLFWALRGGGHGGFGIVTLFKFRAHPVLPTYYSAWITYAWSDFEDVLTYVNTFSETMPNTVNLYFTAWRSSNATNPSVALSCFFNGPSQLGESHCGSFRNFSGSKRNTYITPVTISVTNASYYETVKNGTDPKARSSYTSGSFLTGIDKKVIKNIKTQLEKSPVTPYTFNTARLNLYWQGGQMLNQARDYNAYVHRTYPWNAVWLVSYTGGEFEEPYRKWIKQTYRKFESFSEGVYQNYPDENNLDNWAEAYYMENYPKLQVVKATYDPNNYFRFAQSIGSPSLSS</sequence>
<protein>
    <recommendedName>
        <fullName evidence="7">FAD-binding PCMH-type domain-containing protein</fullName>
    </recommendedName>
</protein>
<dbReference type="RefSeq" id="XP_646382.1">
    <property type="nucleotide sequence ID" value="XM_641290.1"/>
</dbReference>
<evidence type="ECO:0000259" key="7">
    <source>
        <dbReference type="PROSITE" id="PS51387"/>
    </source>
</evidence>
<dbReference type="Gene3D" id="3.40.462.20">
    <property type="match status" value="1"/>
</dbReference>